<feature type="domain" description="DUF5648" evidence="3">
    <location>
        <begin position="121"/>
        <end position="246"/>
    </location>
</feature>
<accession>A0A6I4RRR5</accession>
<gene>
    <name evidence="4" type="ORF">GGG87_07605</name>
    <name evidence="5" type="ORF">GGH11_07645</name>
</gene>
<sequence length="538" mass="60328">MKKYMDARCLFNRMTRVSSLLLLVSLVGLFNHKPVSGLEVSETLDSATTLSETVASSSEESTETPAQDSDISSASSSLSSTSSSSSATVESSTSSSSLVPAFVQNEIQTKPAASSIESGALYRLYHPELRVHLYTRDANEYKVLGSRNWKQEGVAWQTSTGEGESVYRLYHSDLRVHLYTKDKNEYQVLASRGWKQEGEAYRSFGSLPIYRLYHPGLQRHLYTRDGNEYKVLGSRGWKQEGIAFYGIRSDETNALQSSNQPATNVSASPKQVLPKPKLTVKRIDQVNGLFEVAIQAGSVPSDVTQVLMPVWTSDNGQDDLMWYRAVRQIDGSYMAIVNSYNHKTSTGEYNIHLYFVSDHQSKAITSLKTTLSISRQTNPRAGVIAAARNLLGARHGELEHTLLVNDYNRVEPRPVNYTVKYSDDWCDVFVTTIFQRLGLSNLIGRECGVERHVQIFKELGIWNENGYTIPRAGDLIVFNWDDDTQPNDGFSDHIGIVEKVERNYIHTIEGNSGDERIVRRRVYKVGDGNIRGFASPRY</sequence>
<dbReference type="AlphaFoldDB" id="A0A6I4RRR5"/>
<dbReference type="Pfam" id="PF18885">
    <property type="entry name" value="DUF5648"/>
    <property type="match status" value="1"/>
</dbReference>
<dbReference type="Pfam" id="PF08481">
    <property type="entry name" value="GBS_Bsp-like"/>
    <property type="match status" value="1"/>
</dbReference>
<dbReference type="Gene3D" id="3.90.1720.10">
    <property type="entry name" value="endopeptidase domain like (from Nostoc punctiforme)"/>
    <property type="match status" value="1"/>
</dbReference>
<dbReference type="Pfam" id="PF05257">
    <property type="entry name" value="CHAP"/>
    <property type="match status" value="1"/>
</dbReference>
<proteinExistence type="predicted"/>
<keyword evidence="6" id="KW-1185">Reference proteome</keyword>
<evidence type="ECO:0000313" key="5">
    <source>
        <dbReference type="EMBL" id="MWV56845.1"/>
    </source>
</evidence>
<evidence type="ECO:0000259" key="3">
    <source>
        <dbReference type="Pfam" id="PF18885"/>
    </source>
</evidence>
<feature type="compositionally biased region" description="Low complexity" evidence="1">
    <location>
        <begin position="72"/>
        <end position="91"/>
    </location>
</feature>
<dbReference type="InterPro" id="IPR043708">
    <property type="entry name" value="DUF5648"/>
</dbReference>
<evidence type="ECO:0000259" key="2">
    <source>
        <dbReference type="Pfam" id="PF05257"/>
    </source>
</evidence>
<dbReference type="InterPro" id="IPR013688">
    <property type="entry name" value="GBS_Bsp-like"/>
</dbReference>
<comment type="caution">
    <text evidence="5">The sequence shown here is derived from an EMBL/GenBank/DDBJ whole genome shotgun (WGS) entry which is preliminary data.</text>
</comment>
<dbReference type="Proteomes" id="UP000435060">
    <property type="component" value="Unassembled WGS sequence"/>
</dbReference>
<dbReference type="Gene3D" id="2.60.40.3760">
    <property type="match status" value="1"/>
</dbReference>
<dbReference type="RefSeq" id="WP_154608721.1">
    <property type="nucleotide sequence ID" value="NZ_CP072115.1"/>
</dbReference>
<dbReference type="SUPFAM" id="SSF54001">
    <property type="entry name" value="Cysteine proteinases"/>
    <property type="match status" value="1"/>
</dbReference>
<dbReference type="InterPro" id="IPR007921">
    <property type="entry name" value="CHAP_dom"/>
</dbReference>
<name>A0A6I4RRR5_9STRE</name>
<feature type="domain" description="Peptidase C51" evidence="2">
    <location>
        <begin position="424"/>
        <end position="511"/>
    </location>
</feature>
<dbReference type="EMBL" id="WUBJ01000009">
    <property type="protein sequence ID" value="MWV56845.1"/>
    <property type="molecule type" value="Genomic_DNA"/>
</dbReference>
<dbReference type="EMBL" id="WLCG01000010">
    <property type="protein sequence ID" value="MTB64858.1"/>
    <property type="molecule type" value="Genomic_DNA"/>
</dbReference>
<feature type="region of interest" description="Disordered" evidence="1">
    <location>
        <begin position="51"/>
        <end position="91"/>
    </location>
</feature>
<organism evidence="5 7">
    <name type="scientific">Streptococcus zhangguiae</name>
    <dbReference type="NCBI Taxonomy" id="2664091"/>
    <lineage>
        <taxon>Bacteria</taxon>
        <taxon>Bacillati</taxon>
        <taxon>Bacillota</taxon>
        <taxon>Bacilli</taxon>
        <taxon>Lactobacillales</taxon>
        <taxon>Streptococcaceae</taxon>
        <taxon>Streptococcus</taxon>
    </lineage>
</organism>
<protein>
    <submittedName>
        <fullName evidence="5">CHAP domain-containing protein</fullName>
    </submittedName>
</protein>
<evidence type="ECO:0000256" key="1">
    <source>
        <dbReference type="SAM" id="MobiDB-lite"/>
    </source>
</evidence>
<dbReference type="InterPro" id="IPR038765">
    <property type="entry name" value="Papain-like_cys_pep_sf"/>
</dbReference>
<dbReference type="Proteomes" id="UP000435423">
    <property type="component" value="Unassembled WGS sequence"/>
</dbReference>
<reference evidence="5 7" key="1">
    <citation type="submission" date="2019-10" db="EMBL/GenBank/DDBJ databases">
        <title>Streptococcis sp, isolated from the respiratory tract of Marmot.</title>
        <authorList>
            <person name="Zhang G."/>
        </authorList>
    </citation>
    <scope>NUCLEOTIDE SEQUENCE [LARGE SCALE GENOMIC DNA]</scope>
    <source>
        <strain evidence="7">zg-70</strain>
        <strain evidence="5">Zg-70</strain>
    </source>
</reference>
<evidence type="ECO:0000313" key="6">
    <source>
        <dbReference type="Proteomes" id="UP000435060"/>
    </source>
</evidence>
<evidence type="ECO:0000313" key="4">
    <source>
        <dbReference type="EMBL" id="MTB64858.1"/>
    </source>
</evidence>
<evidence type="ECO:0000313" key="7">
    <source>
        <dbReference type="Proteomes" id="UP000435423"/>
    </source>
</evidence>
<reference evidence="4 6" key="2">
    <citation type="submission" date="2019-11" db="EMBL/GenBank/DDBJ databases">
        <title>Streptococcis sp. isolated from the respiratory tract of Marmot.</title>
        <authorList>
            <person name="Zhang G."/>
        </authorList>
    </citation>
    <scope>NUCLEOTIDE SEQUENCE [LARGE SCALE GENOMIC DNA]</scope>
    <source>
        <strain evidence="4">Zg-86</strain>
        <strain evidence="6">zg-86</strain>
    </source>
</reference>